<dbReference type="CDD" id="cd16936">
    <property type="entry name" value="HATPase_RsbW-like"/>
    <property type="match status" value="1"/>
</dbReference>
<dbReference type="Pfam" id="PF13581">
    <property type="entry name" value="HATPase_c_2"/>
    <property type="match status" value="1"/>
</dbReference>
<reference evidence="4" key="1">
    <citation type="submission" date="2016-10" db="EMBL/GenBank/DDBJ databases">
        <authorList>
            <person name="Varghese N."/>
            <person name="Submissions S."/>
        </authorList>
    </citation>
    <scope>NUCLEOTIDE SEQUENCE [LARGE SCALE GENOMIC DNA]</scope>
    <source>
        <strain evidence="4">PL19</strain>
    </source>
</reference>
<protein>
    <submittedName>
        <fullName evidence="3">Anti-sigma regulatory factor (Ser/Thr protein kinase)</fullName>
    </submittedName>
</protein>
<dbReference type="PANTHER" id="PTHR35526">
    <property type="entry name" value="ANTI-SIGMA-F FACTOR RSBW-RELATED"/>
    <property type="match status" value="1"/>
</dbReference>
<dbReference type="InterPro" id="IPR050267">
    <property type="entry name" value="Anti-sigma-factor_SerPK"/>
</dbReference>
<feature type="domain" description="Histidine kinase/HSP90-like ATPase" evidence="2">
    <location>
        <begin position="32"/>
        <end position="147"/>
    </location>
</feature>
<dbReference type="Gene3D" id="3.30.565.10">
    <property type="entry name" value="Histidine kinase-like ATPase, C-terminal domain"/>
    <property type="match status" value="1"/>
</dbReference>
<accession>A0A1I4JRC9</accession>
<organism evidence="3 4">
    <name type="scientific">Streptomyces pini</name>
    <dbReference type="NCBI Taxonomy" id="1520580"/>
    <lineage>
        <taxon>Bacteria</taxon>
        <taxon>Bacillati</taxon>
        <taxon>Actinomycetota</taxon>
        <taxon>Actinomycetes</taxon>
        <taxon>Kitasatosporales</taxon>
        <taxon>Streptomycetaceae</taxon>
        <taxon>Streptomyces</taxon>
    </lineage>
</organism>
<sequence>MAADTTWHSKPLDWGLPMGLGVPLFAAHRFTTPETLRATRCFTRQTLRTWGLTSKADDITVIASELATNAIKHALPCHRDQQAWLALTAFQRIVVCAVNDPSPQTPLPCTPDHLQENGRGLYLIEELSDGWGYRILGSGAGKIIWARVSL</sequence>
<keyword evidence="1" id="KW-0723">Serine/threonine-protein kinase</keyword>
<dbReference type="RefSeq" id="WP_093852000.1">
    <property type="nucleotide sequence ID" value="NZ_FOSG01000024.1"/>
</dbReference>
<dbReference type="SUPFAM" id="SSF55874">
    <property type="entry name" value="ATPase domain of HSP90 chaperone/DNA topoisomerase II/histidine kinase"/>
    <property type="match status" value="1"/>
</dbReference>
<name>A0A1I4JRC9_9ACTN</name>
<dbReference type="OrthoDB" id="4327509at2"/>
<evidence type="ECO:0000259" key="2">
    <source>
        <dbReference type="Pfam" id="PF13581"/>
    </source>
</evidence>
<dbReference type="EMBL" id="FOSG01000024">
    <property type="protein sequence ID" value="SFL68676.1"/>
    <property type="molecule type" value="Genomic_DNA"/>
</dbReference>
<evidence type="ECO:0000256" key="1">
    <source>
        <dbReference type="ARBA" id="ARBA00022527"/>
    </source>
</evidence>
<gene>
    <name evidence="3" type="ORF">SAMN05192584_12446</name>
</gene>
<evidence type="ECO:0000313" key="4">
    <source>
        <dbReference type="Proteomes" id="UP000198928"/>
    </source>
</evidence>
<dbReference type="Proteomes" id="UP000198928">
    <property type="component" value="Unassembled WGS sequence"/>
</dbReference>
<evidence type="ECO:0000313" key="3">
    <source>
        <dbReference type="EMBL" id="SFL68676.1"/>
    </source>
</evidence>
<keyword evidence="4" id="KW-1185">Reference proteome</keyword>
<keyword evidence="3" id="KW-0418">Kinase</keyword>
<dbReference type="PANTHER" id="PTHR35526:SF3">
    <property type="entry name" value="ANTI-SIGMA-F FACTOR RSBW"/>
    <property type="match status" value="1"/>
</dbReference>
<dbReference type="GO" id="GO:0004674">
    <property type="term" value="F:protein serine/threonine kinase activity"/>
    <property type="evidence" value="ECO:0007669"/>
    <property type="project" value="UniProtKB-KW"/>
</dbReference>
<dbReference type="AlphaFoldDB" id="A0A1I4JRC9"/>
<keyword evidence="3" id="KW-0808">Transferase</keyword>
<dbReference type="InterPro" id="IPR003594">
    <property type="entry name" value="HATPase_dom"/>
</dbReference>
<proteinExistence type="predicted"/>
<dbReference type="InterPro" id="IPR036890">
    <property type="entry name" value="HATPase_C_sf"/>
</dbReference>